<dbReference type="InterPro" id="IPR050699">
    <property type="entry name" value="RNA-DNA_Helicase"/>
</dbReference>
<dbReference type="Pfam" id="PF00270">
    <property type="entry name" value="DEAD"/>
    <property type="match status" value="1"/>
</dbReference>
<proteinExistence type="predicted"/>
<dbReference type="AlphaFoldDB" id="A0A927Q230"/>
<feature type="region of interest" description="Disordered" evidence="5">
    <location>
        <begin position="385"/>
        <end position="405"/>
    </location>
</feature>
<evidence type="ECO:0000313" key="8">
    <source>
        <dbReference type="EMBL" id="MBD8869281.1"/>
    </source>
</evidence>
<keyword evidence="4" id="KW-0067">ATP-binding</keyword>
<feature type="domain" description="Helicase ATP-binding" evidence="6">
    <location>
        <begin position="38"/>
        <end position="194"/>
    </location>
</feature>
<dbReference type="GO" id="GO:0016787">
    <property type="term" value="F:hydrolase activity"/>
    <property type="evidence" value="ECO:0007669"/>
    <property type="project" value="UniProtKB-KW"/>
</dbReference>
<dbReference type="InterPro" id="IPR021904">
    <property type="entry name" value="DUF3516"/>
</dbReference>
<feature type="domain" description="Helicase C-terminal" evidence="7">
    <location>
        <begin position="234"/>
        <end position="418"/>
    </location>
</feature>
<evidence type="ECO:0000256" key="4">
    <source>
        <dbReference type="ARBA" id="ARBA00022840"/>
    </source>
</evidence>
<dbReference type="RefSeq" id="WP_192141864.1">
    <property type="nucleotide sequence ID" value="NZ_JACYXZ010000002.1"/>
</dbReference>
<comment type="caution">
    <text evidence="8">The sequence shown here is derived from an EMBL/GenBank/DDBJ whole genome shotgun (WGS) entry which is preliminary data.</text>
</comment>
<dbReference type="GO" id="GO:0003676">
    <property type="term" value="F:nucleic acid binding"/>
    <property type="evidence" value="ECO:0007669"/>
    <property type="project" value="InterPro"/>
</dbReference>
<dbReference type="PANTHER" id="PTHR12131">
    <property type="entry name" value="ATP-DEPENDENT RNA AND DNA HELICASE"/>
    <property type="match status" value="1"/>
</dbReference>
<dbReference type="PANTHER" id="PTHR12131:SF1">
    <property type="entry name" value="ATP-DEPENDENT RNA HELICASE SUPV3L1, MITOCHONDRIAL-RELATED"/>
    <property type="match status" value="1"/>
</dbReference>
<dbReference type="InterPro" id="IPR027417">
    <property type="entry name" value="P-loop_NTPase"/>
</dbReference>
<keyword evidence="2" id="KW-0378">Hydrolase</keyword>
<sequence length="857" mass="94791">MSLAAVPAGDDPDEVYDAFTAWVEQQGLGLYPHQDEALLELAAGSNVILATPTGSGKSLVATGAHFAALAGDRVSFYTAPIKALVSEKFFALCGIFGADNVGMLTGDAAVNADAPIICCTAEVLANIALREGAEADVGLVVMDEFHYYSEPDRGWAWQVPLLTLPHAQFLLMSATLGDVSAFVDDLTLRTGRETVVVDEAERPVPLSFTWSTTPLAETVEELVETRQVPAYVVHFTQAAAVEHAGTLKGLKAVTREEKDAIAEVLGGFRFHAGFGRTLSALLRNGVGVHHAGMLPRYRRVVEQLAQQGLLKVICGTDTLGVGINVPIRTVLFTGLAKFDGNRQRVLRTREFQQIAGRAGRAGFDTAGYVLVQAPEHVIENERAVAKAGDDPKKKRKLQRRKPPEGSVVWTEQTFDKLVHGQPEALVSRMRVDNAMLLNVVAREADAFAVLRDLLRDNHEEPRNRVRLIRRALRLGRSLLASGVLARLEEPDRFGRRFVLTHELPADFALNQPLAHFALAALDVLDPESPTYTLDLVSVIESVLEAPRQVLFAQQYAARGEAVAEMKADGIEYDERMALLDEVTWPKPLAELLEATYEIYRQSHPWLPEDGLGPKSVVREMFEQAMTFGDFVRRYQLARSEGLVLRYLTDAYRTLRHTVPEAHRTEELEELVEWLGETVRQTDSSLLDEWEALTDPDRELVEAEAPRPRPVSRQGRSFRVMVRNELFRRMELAARDDLAGLVGLERRNADRADPVLEVVMTRSAWDEALEAYFTEHDELGTGAQARGPAYFTVEEGTGDAAVDGEQFHGARVWRVVQTLDDPEGDRDWVIEATVHLDASDTAGEPVVLATALRRRDGL</sequence>
<evidence type="ECO:0000256" key="3">
    <source>
        <dbReference type="ARBA" id="ARBA00022806"/>
    </source>
</evidence>
<dbReference type="PROSITE" id="PS51194">
    <property type="entry name" value="HELICASE_CTER"/>
    <property type="match status" value="1"/>
</dbReference>
<evidence type="ECO:0000259" key="7">
    <source>
        <dbReference type="PROSITE" id="PS51194"/>
    </source>
</evidence>
<dbReference type="EMBL" id="JACYXZ010000002">
    <property type="protein sequence ID" value="MBD8869281.1"/>
    <property type="molecule type" value="Genomic_DNA"/>
</dbReference>
<dbReference type="Pfam" id="PF00271">
    <property type="entry name" value="Helicase_C"/>
    <property type="match status" value="1"/>
</dbReference>
<dbReference type="SMART" id="SM00490">
    <property type="entry name" value="HELICc"/>
    <property type="match status" value="1"/>
</dbReference>
<keyword evidence="1" id="KW-0547">Nucleotide-binding</keyword>
<dbReference type="GO" id="GO:0005524">
    <property type="term" value="F:ATP binding"/>
    <property type="evidence" value="ECO:0007669"/>
    <property type="project" value="UniProtKB-KW"/>
</dbReference>
<reference evidence="8" key="1">
    <citation type="submission" date="2020-09" db="EMBL/GenBank/DDBJ databases">
        <title>Nocardioides sp. strain MJB4 16S ribosomal RNA gene Genome sequencing and assembly.</title>
        <authorList>
            <person name="Kim I."/>
        </authorList>
    </citation>
    <scope>NUCLEOTIDE SEQUENCE</scope>
    <source>
        <strain evidence="8">MJB4</strain>
    </source>
</reference>
<dbReference type="SUPFAM" id="SSF52540">
    <property type="entry name" value="P-loop containing nucleoside triphosphate hydrolases"/>
    <property type="match status" value="1"/>
</dbReference>
<evidence type="ECO:0000256" key="1">
    <source>
        <dbReference type="ARBA" id="ARBA00022741"/>
    </source>
</evidence>
<evidence type="ECO:0000256" key="5">
    <source>
        <dbReference type="SAM" id="MobiDB-lite"/>
    </source>
</evidence>
<dbReference type="InterPro" id="IPR001650">
    <property type="entry name" value="Helicase_C-like"/>
</dbReference>
<evidence type="ECO:0000313" key="9">
    <source>
        <dbReference type="Proteomes" id="UP000616839"/>
    </source>
</evidence>
<dbReference type="InterPro" id="IPR011545">
    <property type="entry name" value="DEAD/DEAH_box_helicase_dom"/>
</dbReference>
<evidence type="ECO:0000256" key="2">
    <source>
        <dbReference type="ARBA" id="ARBA00022801"/>
    </source>
</evidence>
<dbReference type="PROSITE" id="PS51192">
    <property type="entry name" value="HELICASE_ATP_BIND_1"/>
    <property type="match status" value="1"/>
</dbReference>
<dbReference type="GO" id="GO:0004386">
    <property type="term" value="F:helicase activity"/>
    <property type="evidence" value="ECO:0007669"/>
    <property type="project" value="UniProtKB-KW"/>
</dbReference>
<dbReference type="Gene3D" id="3.40.50.300">
    <property type="entry name" value="P-loop containing nucleotide triphosphate hydrolases"/>
    <property type="match status" value="2"/>
</dbReference>
<organism evidence="8 9">
    <name type="scientific">Nocardioides donggukensis</name>
    <dbReference type="NCBI Taxonomy" id="2774019"/>
    <lineage>
        <taxon>Bacteria</taxon>
        <taxon>Bacillati</taxon>
        <taxon>Actinomycetota</taxon>
        <taxon>Actinomycetes</taxon>
        <taxon>Propionibacteriales</taxon>
        <taxon>Nocardioidaceae</taxon>
        <taxon>Nocardioides</taxon>
    </lineage>
</organism>
<dbReference type="CDD" id="cd17921">
    <property type="entry name" value="DEXHc_Ski2"/>
    <property type="match status" value="1"/>
</dbReference>
<dbReference type="SMART" id="SM00487">
    <property type="entry name" value="DEXDc"/>
    <property type="match status" value="1"/>
</dbReference>
<protein>
    <submittedName>
        <fullName evidence="8">DUF3516 domain-containing protein</fullName>
    </submittedName>
</protein>
<name>A0A927Q230_9ACTN</name>
<gene>
    <name evidence="8" type="ORF">IE331_06560</name>
</gene>
<dbReference type="Proteomes" id="UP000616839">
    <property type="component" value="Unassembled WGS sequence"/>
</dbReference>
<dbReference type="Pfam" id="PF12029">
    <property type="entry name" value="DUF3516"/>
    <property type="match status" value="1"/>
</dbReference>
<dbReference type="InterPro" id="IPR014001">
    <property type="entry name" value="Helicase_ATP-bd"/>
</dbReference>
<keyword evidence="9" id="KW-1185">Reference proteome</keyword>
<accession>A0A927Q230</accession>
<keyword evidence="3" id="KW-0347">Helicase</keyword>
<evidence type="ECO:0000259" key="6">
    <source>
        <dbReference type="PROSITE" id="PS51192"/>
    </source>
</evidence>